<dbReference type="PANTHER" id="PTHR40732">
    <property type="entry name" value="UPF0218 PROTEIN TK1697"/>
    <property type="match status" value="1"/>
</dbReference>
<dbReference type="Pfam" id="PF04019">
    <property type="entry name" value="DUF359"/>
    <property type="match status" value="1"/>
</dbReference>
<dbReference type="EMBL" id="LBPR01000003">
    <property type="protein sequence ID" value="KKP62941.1"/>
    <property type="molecule type" value="Genomic_DNA"/>
</dbReference>
<evidence type="ECO:0000256" key="2">
    <source>
        <dbReference type="ARBA" id="ARBA00023134"/>
    </source>
</evidence>
<dbReference type="SUPFAM" id="SSF52374">
    <property type="entry name" value="Nucleotidylyl transferase"/>
    <property type="match status" value="2"/>
</dbReference>
<reference evidence="4 5" key="1">
    <citation type="journal article" date="2015" name="Nature">
        <title>rRNA introns, odd ribosomes, and small enigmatic genomes across a large radiation of phyla.</title>
        <authorList>
            <person name="Brown C.T."/>
            <person name="Hug L.A."/>
            <person name="Thomas B.C."/>
            <person name="Sharon I."/>
            <person name="Castelle C.J."/>
            <person name="Singh A."/>
            <person name="Wilkins M.J."/>
            <person name="Williams K.H."/>
            <person name="Banfield J.F."/>
        </authorList>
    </citation>
    <scope>NUCLEOTIDE SEQUENCE [LARGE SCALE GENOMIC DNA]</scope>
</reference>
<evidence type="ECO:0000259" key="3">
    <source>
        <dbReference type="Pfam" id="PF01467"/>
    </source>
</evidence>
<dbReference type="Proteomes" id="UP000034004">
    <property type="component" value="Unassembled WGS sequence"/>
</dbReference>
<organism evidence="4 5">
    <name type="scientific">Candidatus Roizmanbacteria bacterium GW2011_GWC2_34_23</name>
    <dbReference type="NCBI Taxonomy" id="1618484"/>
    <lineage>
        <taxon>Bacteria</taxon>
        <taxon>Candidatus Roizmaniibacteriota</taxon>
    </lineage>
</organism>
<keyword evidence="2" id="KW-0342">GTP-binding</keyword>
<sequence>MNYKIALIVGRFQPFHKGHLFLIKKALEKANKIIIGIGSANISDENNPIDFETRKKIIKAVAYKEGLENKLIKIVPLSDYFDDKKWLINLKKQVGKFDLALGNNNWTNNILKKAGFKVLEVDYYKREEYEGWRIRKLIKEGKKWQDRVPKYIIQWFNCFIVKKQQPACRQAGRTMKQFNNVVLGGTFDHFHKGHEALLAKAFEVGKKVTIGIATEEIYKDKFLSETIEPFNIRRKNITDYINYHLNNDRAKMVKIIHFFEFTGGADKNKNIDAIVVSKETYPNALKINELREKNKLSLLKIIIVKDILAEDRKLISSERIRIGEIDRNGHLYLLPSTNYQLRTNQNELKMPESLRTTLQKPLGKIFKDTKSLLHYINIMKWAMIVAVGDIIVDSLLKEGIDPDVKVIDNKSRRERSDLFAKLKLVKKGPTLINNPGTINLKTAEKLRQMIRQRSVLNKDGPYGSWLVIDGEEDLLALPTILFAPLNSLVLYGHWQHGIIAVTVDEEIKERVREIFKKFN</sequence>
<name>A0A0G0BGZ8_9BACT</name>
<dbReference type="PANTHER" id="PTHR40732:SF1">
    <property type="entry name" value="GTP-DEPENDENT DEPHOSPHO-COA KINASE"/>
    <property type="match status" value="1"/>
</dbReference>
<accession>A0A0G0BGZ8</accession>
<dbReference type="InterPro" id="IPR004821">
    <property type="entry name" value="Cyt_trans-like"/>
</dbReference>
<dbReference type="Pfam" id="PF01467">
    <property type="entry name" value="CTP_transf_like"/>
    <property type="match status" value="2"/>
</dbReference>
<proteinExistence type="inferred from homology"/>
<comment type="caution">
    <text evidence="4">The sequence shown here is derived from an EMBL/GenBank/DDBJ whole genome shotgun (WGS) entry which is preliminary data.</text>
</comment>
<dbReference type="GO" id="GO:0015937">
    <property type="term" value="P:coenzyme A biosynthetic process"/>
    <property type="evidence" value="ECO:0007669"/>
    <property type="project" value="InterPro"/>
</dbReference>
<evidence type="ECO:0000256" key="1">
    <source>
        <dbReference type="ARBA" id="ARBA00022741"/>
    </source>
</evidence>
<evidence type="ECO:0000313" key="5">
    <source>
        <dbReference type="Proteomes" id="UP000034004"/>
    </source>
</evidence>
<evidence type="ECO:0000313" key="4">
    <source>
        <dbReference type="EMBL" id="KKP62941.1"/>
    </source>
</evidence>
<gene>
    <name evidence="4" type="ORF">UR56_C0003G0048</name>
</gene>
<dbReference type="GO" id="GO:0005525">
    <property type="term" value="F:GTP binding"/>
    <property type="evidence" value="ECO:0007669"/>
    <property type="project" value="UniProtKB-KW"/>
</dbReference>
<feature type="domain" description="Cytidyltransferase-like" evidence="3">
    <location>
        <begin position="7"/>
        <end position="76"/>
    </location>
</feature>
<dbReference type="InterPro" id="IPR014729">
    <property type="entry name" value="Rossmann-like_a/b/a_fold"/>
</dbReference>
<dbReference type="InterPro" id="IPR007164">
    <property type="entry name" value="GTP-dep_dephospho-CoA_kin"/>
</dbReference>
<protein>
    <recommendedName>
        <fullName evidence="3">Cytidyltransferase-like domain-containing protein</fullName>
    </recommendedName>
</protein>
<feature type="domain" description="Cytidyltransferase-like" evidence="3">
    <location>
        <begin position="182"/>
        <end position="321"/>
    </location>
</feature>
<dbReference type="NCBIfam" id="NF001985">
    <property type="entry name" value="PRK00777.1"/>
    <property type="match status" value="1"/>
</dbReference>
<dbReference type="STRING" id="1618484.UR56_C0003G0048"/>
<dbReference type="NCBIfam" id="TIGR00125">
    <property type="entry name" value="cyt_tran_rel"/>
    <property type="match status" value="2"/>
</dbReference>
<dbReference type="GO" id="GO:0016301">
    <property type="term" value="F:kinase activity"/>
    <property type="evidence" value="ECO:0007669"/>
    <property type="project" value="InterPro"/>
</dbReference>
<keyword evidence="1" id="KW-0547">Nucleotide-binding</keyword>
<dbReference type="Gene3D" id="3.40.50.620">
    <property type="entry name" value="HUPs"/>
    <property type="match status" value="2"/>
</dbReference>
<dbReference type="HAMAP" id="MF_00590">
    <property type="entry name" value="Dephospho_CoA_kinase_GTP_dep"/>
    <property type="match status" value="1"/>
</dbReference>
<dbReference type="AlphaFoldDB" id="A0A0G0BGZ8"/>